<dbReference type="SUPFAM" id="SSF52172">
    <property type="entry name" value="CheY-like"/>
    <property type="match status" value="1"/>
</dbReference>
<name>A0A0G0LX95_9BACT</name>
<dbReference type="Gene3D" id="3.40.50.2300">
    <property type="match status" value="1"/>
</dbReference>
<evidence type="ECO:0000313" key="4">
    <source>
        <dbReference type="Proteomes" id="UP000034235"/>
    </source>
</evidence>
<proteinExistence type="predicted"/>
<dbReference type="Proteomes" id="UP000034235">
    <property type="component" value="Unassembled WGS sequence"/>
</dbReference>
<comment type="caution">
    <text evidence="1">Lacks conserved residue(s) required for the propagation of feature annotation.</text>
</comment>
<evidence type="ECO:0000313" key="3">
    <source>
        <dbReference type="EMBL" id="KKQ66039.1"/>
    </source>
</evidence>
<evidence type="ECO:0000256" key="1">
    <source>
        <dbReference type="PROSITE-ProRule" id="PRU00169"/>
    </source>
</evidence>
<dbReference type="AlphaFoldDB" id="A0A0G0LX95"/>
<accession>A0A0G0LX95</accession>
<evidence type="ECO:0000259" key="2">
    <source>
        <dbReference type="PROSITE" id="PS50110"/>
    </source>
</evidence>
<organism evidence="3 4">
    <name type="scientific">Candidatus Daviesbacteria bacterium GW2011_GWA2_38_24</name>
    <dbReference type="NCBI Taxonomy" id="1618422"/>
    <lineage>
        <taxon>Bacteria</taxon>
        <taxon>Candidatus Daviesiibacteriota</taxon>
    </lineage>
</organism>
<gene>
    <name evidence="3" type="ORF">US86_C0007G0084</name>
</gene>
<protein>
    <recommendedName>
        <fullName evidence="2">Response regulatory domain-containing protein</fullName>
    </recommendedName>
</protein>
<reference evidence="3 4" key="1">
    <citation type="journal article" date="2015" name="Nature">
        <title>rRNA introns, odd ribosomes, and small enigmatic genomes across a large radiation of phyla.</title>
        <authorList>
            <person name="Brown C.T."/>
            <person name="Hug L.A."/>
            <person name="Thomas B.C."/>
            <person name="Sharon I."/>
            <person name="Castelle C.J."/>
            <person name="Singh A."/>
            <person name="Wilkins M.J."/>
            <person name="Williams K.H."/>
            <person name="Banfield J.F."/>
        </authorList>
    </citation>
    <scope>NUCLEOTIDE SEQUENCE [LARGE SCALE GENOMIC DNA]</scope>
</reference>
<feature type="domain" description="Response regulatory" evidence="2">
    <location>
        <begin position="12"/>
        <end position="132"/>
    </location>
</feature>
<sequence length="139" mass="15303">MTENAPEPTPLRILGIGSEPATLQRLHHALGSLGHRFESFLDAKRLFFTLKADEIMGCGFDALITSPDVPGLGLDAMVVGVRELYKITPIILCTEAELGKADKRFFRQKGVDLYLPKPFKLPDLEAVLKDVSGIKARNI</sequence>
<dbReference type="GO" id="GO:0000160">
    <property type="term" value="P:phosphorelay signal transduction system"/>
    <property type="evidence" value="ECO:0007669"/>
    <property type="project" value="InterPro"/>
</dbReference>
<dbReference type="EMBL" id="LBUP01000007">
    <property type="protein sequence ID" value="KKQ66039.1"/>
    <property type="molecule type" value="Genomic_DNA"/>
</dbReference>
<comment type="caution">
    <text evidence="3">The sequence shown here is derived from an EMBL/GenBank/DDBJ whole genome shotgun (WGS) entry which is preliminary data.</text>
</comment>
<dbReference type="InterPro" id="IPR001789">
    <property type="entry name" value="Sig_transdc_resp-reg_receiver"/>
</dbReference>
<dbReference type="InterPro" id="IPR011006">
    <property type="entry name" value="CheY-like_superfamily"/>
</dbReference>
<dbReference type="PROSITE" id="PS50110">
    <property type="entry name" value="RESPONSE_REGULATORY"/>
    <property type="match status" value="1"/>
</dbReference>